<dbReference type="GO" id="GO:0080044">
    <property type="term" value="F:quercetin 7-O-glucosyltransferase activity"/>
    <property type="evidence" value="ECO:0007669"/>
    <property type="project" value="TreeGrafter"/>
</dbReference>
<evidence type="ECO:0000256" key="3">
    <source>
        <dbReference type="RuleBase" id="RU003718"/>
    </source>
</evidence>
<dbReference type="PANTHER" id="PTHR11926:SF1412">
    <property type="entry name" value="UDP-GLYCOSYLTRANSFERASE 83A1-LIKE"/>
    <property type="match status" value="1"/>
</dbReference>
<keyword evidence="3" id="KW-0328">Glycosyltransferase</keyword>
<organism evidence="5 6">
    <name type="scientific">Platanthera zijinensis</name>
    <dbReference type="NCBI Taxonomy" id="2320716"/>
    <lineage>
        <taxon>Eukaryota</taxon>
        <taxon>Viridiplantae</taxon>
        <taxon>Streptophyta</taxon>
        <taxon>Embryophyta</taxon>
        <taxon>Tracheophyta</taxon>
        <taxon>Spermatophyta</taxon>
        <taxon>Magnoliopsida</taxon>
        <taxon>Liliopsida</taxon>
        <taxon>Asparagales</taxon>
        <taxon>Orchidaceae</taxon>
        <taxon>Orchidoideae</taxon>
        <taxon>Orchideae</taxon>
        <taxon>Orchidinae</taxon>
        <taxon>Platanthera</taxon>
    </lineage>
</organism>
<dbReference type="SUPFAM" id="SSF53756">
    <property type="entry name" value="UDP-Glycosyltransferase/glycogen phosphorylase"/>
    <property type="match status" value="1"/>
</dbReference>
<protein>
    <recommendedName>
        <fullName evidence="4">Glycosyltransferase</fullName>
        <ecNumber evidence="4">2.4.1.-</ecNumber>
    </recommendedName>
</protein>
<evidence type="ECO:0000256" key="1">
    <source>
        <dbReference type="ARBA" id="ARBA00009995"/>
    </source>
</evidence>
<dbReference type="InterPro" id="IPR002213">
    <property type="entry name" value="UDP_glucos_trans"/>
</dbReference>
<gene>
    <name evidence="5" type="primary">UGT83A1</name>
    <name evidence="5" type="ORF">KSP39_PZI015228</name>
</gene>
<dbReference type="Proteomes" id="UP001418222">
    <property type="component" value="Unassembled WGS sequence"/>
</dbReference>
<evidence type="ECO:0000256" key="4">
    <source>
        <dbReference type="RuleBase" id="RU362057"/>
    </source>
</evidence>
<keyword evidence="6" id="KW-1185">Reference proteome</keyword>
<proteinExistence type="inferred from homology"/>
<dbReference type="EMBL" id="JBBWWQ010000013">
    <property type="protein sequence ID" value="KAK8933997.1"/>
    <property type="molecule type" value="Genomic_DNA"/>
</dbReference>
<dbReference type="Gene3D" id="3.40.50.2000">
    <property type="entry name" value="Glycogen Phosphorylase B"/>
    <property type="match status" value="2"/>
</dbReference>
<evidence type="ECO:0000313" key="6">
    <source>
        <dbReference type="Proteomes" id="UP001418222"/>
    </source>
</evidence>
<name>A0AAP0B9A0_9ASPA</name>
<comment type="similarity">
    <text evidence="1 3">Belongs to the UDP-glycosyltransferase family.</text>
</comment>
<dbReference type="Pfam" id="PF00201">
    <property type="entry name" value="UDPGT"/>
    <property type="match status" value="1"/>
</dbReference>
<comment type="caution">
    <text evidence="5">The sequence shown here is derived from an EMBL/GenBank/DDBJ whole genome shotgun (WGS) entry which is preliminary data.</text>
</comment>
<reference evidence="5 6" key="1">
    <citation type="journal article" date="2022" name="Nat. Plants">
        <title>Genomes of leafy and leafless Platanthera orchids illuminate the evolution of mycoheterotrophy.</title>
        <authorList>
            <person name="Li M.H."/>
            <person name="Liu K.W."/>
            <person name="Li Z."/>
            <person name="Lu H.C."/>
            <person name="Ye Q.L."/>
            <person name="Zhang D."/>
            <person name="Wang J.Y."/>
            <person name="Li Y.F."/>
            <person name="Zhong Z.M."/>
            <person name="Liu X."/>
            <person name="Yu X."/>
            <person name="Liu D.K."/>
            <person name="Tu X.D."/>
            <person name="Liu B."/>
            <person name="Hao Y."/>
            <person name="Liao X.Y."/>
            <person name="Jiang Y.T."/>
            <person name="Sun W.H."/>
            <person name="Chen J."/>
            <person name="Chen Y.Q."/>
            <person name="Ai Y."/>
            <person name="Zhai J.W."/>
            <person name="Wu S.S."/>
            <person name="Zhou Z."/>
            <person name="Hsiao Y.Y."/>
            <person name="Wu W.L."/>
            <person name="Chen Y.Y."/>
            <person name="Lin Y.F."/>
            <person name="Hsu J.L."/>
            <person name="Li C.Y."/>
            <person name="Wang Z.W."/>
            <person name="Zhao X."/>
            <person name="Zhong W.Y."/>
            <person name="Ma X.K."/>
            <person name="Ma L."/>
            <person name="Huang J."/>
            <person name="Chen G.Z."/>
            <person name="Huang M.Z."/>
            <person name="Huang L."/>
            <person name="Peng D.H."/>
            <person name="Luo Y.B."/>
            <person name="Zou S.Q."/>
            <person name="Chen S.P."/>
            <person name="Lan S."/>
            <person name="Tsai W.C."/>
            <person name="Van de Peer Y."/>
            <person name="Liu Z.J."/>
        </authorList>
    </citation>
    <scope>NUCLEOTIDE SEQUENCE [LARGE SCALE GENOMIC DNA]</scope>
    <source>
        <strain evidence="5">Lor287</strain>
    </source>
</reference>
<accession>A0AAP0B9A0</accession>
<dbReference type="PANTHER" id="PTHR11926">
    <property type="entry name" value="GLUCOSYL/GLUCURONOSYL TRANSFERASES"/>
    <property type="match status" value="1"/>
</dbReference>
<dbReference type="EC" id="2.4.1.-" evidence="4"/>
<dbReference type="AlphaFoldDB" id="A0AAP0B9A0"/>
<evidence type="ECO:0000313" key="5">
    <source>
        <dbReference type="EMBL" id="KAK8933997.1"/>
    </source>
</evidence>
<keyword evidence="2 3" id="KW-0808">Transferase</keyword>
<evidence type="ECO:0000256" key="2">
    <source>
        <dbReference type="ARBA" id="ARBA00022679"/>
    </source>
</evidence>
<dbReference type="FunFam" id="3.40.50.2000:FF:000108">
    <property type="entry name" value="UDP-glycosyltransferase 83A1"/>
    <property type="match status" value="1"/>
</dbReference>
<dbReference type="CDD" id="cd03784">
    <property type="entry name" value="GT1_Gtf-like"/>
    <property type="match status" value="1"/>
</dbReference>
<dbReference type="PROSITE" id="PS00375">
    <property type="entry name" value="UDPGT"/>
    <property type="match status" value="1"/>
</dbReference>
<dbReference type="GO" id="GO:0080043">
    <property type="term" value="F:quercetin 3-O-glucosyltransferase activity"/>
    <property type="evidence" value="ECO:0007669"/>
    <property type="project" value="TreeGrafter"/>
</dbReference>
<dbReference type="InterPro" id="IPR035595">
    <property type="entry name" value="UDP_glycos_trans_CS"/>
</dbReference>
<dbReference type="FunFam" id="3.40.50.2000:FF:000061">
    <property type="entry name" value="UDP-glycosyltransferase 83A1"/>
    <property type="match status" value="1"/>
</dbReference>
<sequence length="471" mass="53206">MAPVAAPHVLVFPFPATSHITSLLELSHRLLERGLKITFLNTEFNQRRLLDTMPVEQAAAATAMRMADGIRLAVIPDGLTPDEDRNDLGRLIVGMMKVMPGFMEEFLIRNAGSEAADDEERFTCVIADICMGWALEVAEKAGLRSVAFFPAAAAVLAGVLSIPKFIEDDIIDMEGVPKSHEMFQLSPEMPPMDPTELCWNCFNDTKTNKIFFNYFCMNNRAIPIAELILCNTFHELERSVFSYAPNILPIGPLLIGSRPDKTFGNFWVPETQCIEWLDKQQNNSVVYVAFGSFTVFNTHQFLELALALELTGRPFLWVVRPDLTNVNDEQEVNLSRIVEKMGERGRIVSWCPQPQVLAHPSIACFVSHCGWNSTLEGLRNGVPILCWPYFADQIFNQTYICDVWRVGLRITADENNVYTNEQIRSKLEELMNDEKMKVRALTLKEMACKSLEKGGSSFNNFNKFIDTMKNV</sequence>